<feature type="transmembrane region" description="Helical" evidence="9">
    <location>
        <begin position="303"/>
        <end position="326"/>
    </location>
</feature>
<dbReference type="PANTHER" id="PTHR31488:SF4">
    <property type="entry name" value="C-MANNOSYLTRANSFERASE DPY19L3-RELATED"/>
    <property type="match status" value="1"/>
</dbReference>
<dbReference type="GeneTree" id="ENSGT00530000063023"/>
<keyword evidence="11" id="KW-1185">Reference proteome</keyword>
<sequence length="724" mass="82545">APTLAESTSCTPVAPANHPSPPRSPPAAGQQPKPTPANVSYYRYLCSAAVIGWSISVGLGLLCCIYMATLHENDLWFSNIKEVEREISFRTECGLYYSYFKQMLQAPSIQEGLSDLIHDNLTESKRTINLLQRMNIYQEVFLSVLYRLLPIQSYLEPVYFYIYTVFSLQAVYVIALYLTAWLLSGSWLAGVLTGIWYILNRVDTTRVEFTISLRENWSLPFLALQVTAITCYLRPQLTVLQQKVMVWLMYVTTFCFCLTWQFNQFILLVQALIIYTLDCVDFLTTTQVTTLYLVQVSGLLSVWLLQFCNSMILGSLVLSFIVAALFIRHCQSGLKTGNLLVRLGKLLLHSAMVLLLTFTINYLAKKALQLRSDEHIFKFIKSKFALGPTRDFDASLYLCEEAFGLLPLDTLERLAGTLLLYPYILTLPLLSGTLAVAALQNVRERGKGRHSLVAFRPDVAYNLLHTLFFGLLAFSTMRMKYIWTGHMCAVAAYGVCGTELWTLLLNALRCNTKLRLVRYAVPLVMIGCLYYKFWPKLMEELSELREFYDPDTVELMTWISTKTPKQTVFAGSMQLLAGIKLCTGRVLTNHPHYEDKDLRERTRQVYQVYARRSPEEVYDILRAAGADYVVLENSICYERRHRRGCRLRDLLDLANGHIMDGPGENDPDLVPASHPRFCEAIKTDTAAYTSLFTRTFQNKTFHVYRVKKKRKKSAKSSSEPGATQ</sequence>
<evidence type="ECO:0000256" key="6">
    <source>
        <dbReference type="ARBA" id="ARBA00022989"/>
    </source>
</evidence>
<evidence type="ECO:0000256" key="2">
    <source>
        <dbReference type="ARBA" id="ARBA00008744"/>
    </source>
</evidence>
<feature type="transmembrane region" description="Helical" evidence="9">
    <location>
        <begin position="346"/>
        <end position="364"/>
    </location>
</feature>
<name>A0A8C4HMX2_DICLA</name>
<dbReference type="Proteomes" id="UP000694389">
    <property type="component" value="Unassembled WGS sequence"/>
</dbReference>
<feature type="compositionally biased region" description="Polar residues" evidence="8">
    <location>
        <begin position="1"/>
        <end position="11"/>
    </location>
</feature>
<protein>
    <submittedName>
        <fullName evidence="10">Dpy-19 like C-mannosyltransferase 3</fullName>
    </submittedName>
</protein>
<evidence type="ECO:0000256" key="5">
    <source>
        <dbReference type="ARBA" id="ARBA00022692"/>
    </source>
</evidence>
<feature type="transmembrane region" description="Helical" evidence="9">
    <location>
        <begin position="247"/>
        <end position="275"/>
    </location>
</feature>
<feature type="transmembrane region" description="Helical" evidence="9">
    <location>
        <begin position="180"/>
        <end position="199"/>
    </location>
</feature>
<keyword evidence="3" id="KW-0328">Glycosyltransferase</keyword>
<evidence type="ECO:0000256" key="7">
    <source>
        <dbReference type="ARBA" id="ARBA00023136"/>
    </source>
</evidence>
<keyword evidence="7 9" id="KW-0472">Membrane</keyword>
<evidence type="ECO:0000313" key="10">
    <source>
        <dbReference type="Ensembl" id="ENSDLAP00005044336.2"/>
    </source>
</evidence>
<feature type="transmembrane region" description="Helical" evidence="9">
    <location>
        <begin position="459"/>
        <end position="477"/>
    </location>
</feature>
<evidence type="ECO:0000313" key="11">
    <source>
        <dbReference type="Proteomes" id="UP000694389"/>
    </source>
</evidence>
<dbReference type="InterPro" id="IPR018732">
    <property type="entry name" value="Dpy-19/Dpy-19-like"/>
</dbReference>
<comment type="similarity">
    <text evidence="2">Belongs to the dpy-19 family.</text>
</comment>
<dbReference type="GO" id="GO:0005637">
    <property type="term" value="C:nuclear inner membrane"/>
    <property type="evidence" value="ECO:0007669"/>
    <property type="project" value="TreeGrafter"/>
</dbReference>
<feature type="transmembrane region" description="Helical" evidence="9">
    <location>
        <begin position="483"/>
        <end position="504"/>
    </location>
</feature>
<keyword evidence="5 9" id="KW-0812">Transmembrane</keyword>
<proteinExistence type="inferred from homology"/>
<dbReference type="PANTHER" id="PTHR31488">
    <property type="entry name" value="DPY-19-LIKE 1, LIKE (H. SAPIENS)"/>
    <property type="match status" value="1"/>
</dbReference>
<evidence type="ECO:0000256" key="9">
    <source>
        <dbReference type="SAM" id="Phobius"/>
    </source>
</evidence>
<dbReference type="Pfam" id="PF10034">
    <property type="entry name" value="Dpy19"/>
    <property type="match status" value="1"/>
</dbReference>
<evidence type="ECO:0000256" key="3">
    <source>
        <dbReference type="ARBA" id="ARBA00022676"/>
    </source>
</evidence>
<reference evidence="10" key="1">
    <citation type="submission" date="2025-08" db="UniProtKB">
        <authorList>
            <consortium name="Ensembl"/>
        </authorList>
    </citation>
    <scope>IDENTIFICATION</scope>
</reference>
<evidence type="ECO:0000256" key="1">
    <source>
        <dbReference type="ARBA" id="ARBA00004141"/>
    </source>
</evidence>
<dbReference type="GO" id="GO:0000030">
    <property type="term" value="F:mannosyltransferase activity"/>
    <property type="evidence" value="ECO:0007669"/>
    <property type="project" value="TreeGrafter"/>
</dbReference>
<reference evidence="10" key="2">
    <citation type="submission" date="2025-09" db="UniProtKB">
        <authorList>
            <consortium name="Ensembl"/>
        </authorList>
    </citation>
    <scope>IDENTIFICATION</scope>
</reference>
<keyword evidence="4" id="KW-0808">Transferase</keyword>
<dbReference type="AlphaFoldDB" id="A0A8C4HMX2"/>
<organism evidence="10 11">
    <name type="scientific">Dicentrarchus labrax</name>
    <name type="common">European seabass</name>
    <name type="synonym">Morone labrax</name>
    <dbReference type="NCBI Taxonomy" id="13489"/>
    <lineage>
        <taxon>Eukaryota</taxon>
        <taxon>Metazoa</taxon>
        <taxon>Chordata</taxon>
        <taxon>Craniata</taxon>
        <taxon>Vertebrata</taxon>
        <taxon>Euteleostomi</taxon>
        <taxon>Actinopterygii</taxon>
        <taxon>Neopterygii</taxon>
        <taxon>Teleostei</taxon>
        <taxon>Neoteleostei</taxon>
        <taxon>Acanthomorphata</taxon>
        <taxon>Eupercaria</taxon>
        <taxon>Moronidae</taxon>
        <taxon>Dicentrarchus</taxon>
    </lineage>
</organism>
<gene>
    <name evidence="10" type="primary">dpy19l3</name>
</gene>
<feature type="region of interest" description="Disordered" evidence="8">
    <location>
        <begin position="1"/>
        <end position="32"/>
    </location>
</feature>
<comment type="subcellular location">
    <subcellularLocation>
        <location evidence="1">Membrane</location>
        <topology evidence="1">Multi-pass membrane protein</topology>
    </subcellularLocation>
</comment>
<feature type="transmembrane region" description="Helical" evidence="9">
    <location>
        <begin position="516"/>
        <end position="534"/>
    </location>
</feature>
<dbReference type="Ensembl" id="ENSDLAT00005047329.2">
    <property type="protein sequence ID" value="ENSDLAP00005044336.2"/>
    <property type="gene ID" value="ENSDLAG00005019376.2"/>
</dbReference>
<keyword evidence="6 9" id="KW-1133">Transmembrane helix</keyword>
<evidence type="ECO:0000256" key="4">
    <source>
        <dbReference type="ARBA" id="ARBA00022679"/>
    </source>
</evidence>
<feature type="transmembrane region" description="Helical" evidence="9">
    <location>
        <begin position="41"/>
        <end position="68"/>
    </location>
</feature>
<evidence type="ECO:0000256" key="8">
    <source>
        <dbReference type="SAM" id="MobiDB-lite"/>
    </source>
</evidence>
<feature type="transmembrane region" description="Helical" evidence="9">
    <location>
        <begin position="420"/>
        <end position="439"/>
    </location>
</feature>
<accession>A0A8C4HMX2</accession>